<protein>
    <recommendedName>
        <fullName evidence="2">Helix-turn-helix domain containing protein</fullName>
    </recommendedName>
</protein>
<sequence>MTNQTKPANPIDLLLDPTRLVVSVSQASEILGIAKSTAHNAYKETGTLMEGVPVLKIGKRRVISTMKLRAALGIEEPAR</sequence>
<gene>
    <name evidence="1" type="ORF">UFOVP366_8</name>
</gene>
<reference evidence="1" key="1">
    <citation type="submission" date="2020-05" db="EMBL/GenBank/DDBJ databases">
        <authorList>
            <person name="Chiriac C."/>
            <person name="Salcher M."/>
            <person name="Ghai R."/>
            <person name="Kavagutti S V."/>
        </authorList>
    </citation>
    <scope>NUCLEOTIDE SEQUENCE</scope>
</reference>
<evidence type="ECO:0008006" key="2">
    <source>
        <dbReference type="Google" id="ProtNLM"/>
    </source>
</evidence>
<proteinExistence type="predicted"/>
<organism evidence="1">
    <name type="scientific">uncultured Caudovirales phage</name>
    <dbReference type="NCBI Taxonomy" id="2100421"/>
    <lineage>
        <taxon>Viruses</taxon>
        <taxon>Duplodnaviria</taxon>
        <taxon>Heunggongvirae</taxon>
        <taxon>Uroviricota</taxon>
        <taxon>Caudoviricetes</taxon>
        <taxon>Peduoviridae</taxon>
        <taxon>Maltschvirus</taxon>
        <taxon>Maltschvirus maltsch</taxon>
    </lineage>
</organism>
<name>A0A6J7WWZ8_9CAUD</name>
<dbReference type="EMBL" id="LR798308">
    <property type="protein sequence ID" value="CAB5222536.1"/>
    <property type="molecule type" value="Genomic_DNA"/>
</dbReference>
<evidence type="ECO:0000313" key="1">
    <source>
        <dbReference type="EMBL" id="CAB5222536.1"/>
    </source>
</evidence>
<accession>A0A6J7WWZ8</accession>